<protein>
    <submittedName>
        <fullName evidence="1">Uncharacterized protein</fullName>
    </submittedName>
</protein>
<reference evidence="1" key="2">
    <citation type="submission" date="2023-01" db="EMBL/GenBank/DDBJ databases">
        <title>Draft genome sequence of Devosia yakushimensis strain NBRC 103855.</title>
        <authorList>
            <person name="Sun Q."/>
            <person name="Mori K."/>
        </authorList>
    </citation>
    <scope>NUCLEOTIDE SEQUENCE</scope>
    <source>
        <strain evidence="1">NBRC 103855</strain>
    </source>
</reference>
<dbReference type="Proteomes" id="UP001161406">
    <property type="component" value="Unassembled WGS sequence"/>
</dbReference>
<sequence length="81" mass="9184">MADDSSKQRREIEERRLATTIINMLPEDPDSALRVLDFAKELVEGFLRPRNERRVYSIRAVKDASSPSFTVPPPAANQKGE</sequence>
<evidence type="ECO:0000313" key="2">
    <source>
        <dbReference type="Proteomes" id="UP001161406"/>
    </source>
</evidence>
<evidence type="ECO:0000313" key="1">
    <source>
        <dbReference type="EMBL" id="GLQ09224.1"/>
    </source>
</evidence>
<proteinExistence type="predicted"/>
<organism evidence="1 2">
    <name type="scientific">Devosia yakushimensis</name>
    <dbReference type="NCBI Taxonomy" id="470028"/>
    <lineage>
        <taxon>Bacteria</taxon>
        <taxon>Pseudomonadati</taxon>
        <taxon>Pseudomonadota</taxon>
        <taxon>Alphaproteobacteria</taxon>
        <taxon>Hyphomicrobiales</taxon>
        <taxon>Devosiaceae</taxon>
        <taxon>Devosia</taxon>
    </lineage>
</organism>
<comment type="caution">
    <text evidence="1">The sequence shown here is derived from an EMBL/GenBank/DDBJ whole genome shotgun (WGS) entry which is preliminary data.</text>
</comment>
<accession>A0ABQ5UBH9</accession>
<name>A0ABQ5UBH9_9HYPH</name>
<dbReference type="RefSeq" id="WP_284388803.1">
    <property type="nucleotide sequence ID" value="NZ_BSNG01000001.1"/>
</dbReference>
<gene>
    <name evidence="1" type="ORF">GCM10007913_11560</name>
</gene>
<dbReference type="EMBL" id="BSNG01000001">
    <property type="protein sequence ID" value="GLQ09224.1"/>
    <property type="molecule type" value="Genomic_DNA"/>
</dbReference>
<reference evidence="1" key="1">
    <citation type="journal article" date="2014" name="Int. J. Syst. Evol. Microbiol.">
        <title>Complete genome of a new Firmicutes species belonging to the dominant human colonic microbiota ('Ruminococcus bicirculans') reveals two chromosomes and a selective capacity to utilize plant glucans.</title>
        <authorList>
            <consortium name="NISC Comparative Sequencing Program"/>
            <person name="Wegmann U."/>
            <person name="Louis P."/>
            <person name="Goesmann A."/>
            <person name="Henrissat B."/>
            <person name="Duncan S.H."/>
            <person name="Flint H.J."/>
        </authorList>
    </citation>
    <scope>NUCLEOTIDE SEQUENCE</scope>
    <source>
        <strain evidence="1">NBRC 103855</strain>
    </source>
</reference>
<keyword evidence="2" id="KW-1185">Reference proteome</keyword>